<dbReference type="RefSeq" id="WP_006314524.1">
    <property type="nucleotide sequence ID" value="NZ_ARZA01000203.1"/>
</dbReference>
<dbReference type="OrthoDB" id="9765625at2"/>
<proteinExistence type="predicted"/>
<dbReference type="Gene3D" id="3.10.20.300">
    <property type="entry name" value="mk0293 like domain"/>
    <property type="match status" value="1"/>
</dbReference>
<evidence type="ECO:0000313" key="1">
    <source>
        <dbReference type="EMBL" id="EOD00168.1"/>
    </source>
</evidence>
<dbReference type="AlphaFoldDB" id="R1ASM9"/>
<dbReference type="EMBL" id="ARZA01000203">
    <property type="protein sequence ID" value="EOD00168.1"/>
    <property type="molecule type" value="Genomic_DNA"/>
</dbReference>
<sequence length="65" mass="7687">MKEKLLKIKTKYGNATIKLFFNNGILVDYEPDYNECKEIAKGFNTSVEKVYQDLQEYVKKYLQSI</sequence>
<comment type="caution">
    <text evidence="1">The sequence shown here is derived from an EMBL/GenBank/DDBJ whole genome shotgun (WGS) entry which is preliminary data.</text>
</comment>
<evidence type="ECO:0000313" key="2">
    <source>
        <dbReference type="Proteomes" id="UP000013378"/>
    </source>
</evidence>
<reference evidence="1 2" key="1">
    <citation type="journal article" date="2015" name="Geomicrobiol. J.">
        <title>Caldisalinibacter kiritimatiensis gen. nov., sp. nov., a moderately thermohalophilic thiosulfate-reducing bacterium from a hypersaline microbial mat.</title>
        <authorList>
            <person name="Ben Hania W."/>
            <person name="Joseph M."/>
            <person name="Fiebig A."/>
            <person name="Bunk B."/>
            <person name="Klenk H.-P."/>
            <person name="Fardeau M.-L."/>
            <person name="Spring S."/>
        </authorList>
    </citation>
    <scope>NUCLEOTIDE SEQUENCE [LARGE SCALE GENOMIC DNA]</scope>
    <source>
        <strain evidence="1 2">L21-TH-D2</strain>
    </source>
</reference>
<protein>
    <submittedName>
        <fullName evidence="1">Uncharacterized protein</fullName>
    </submittedName>
</protein>
<accession>R1ASM9</accession>
<keyword evidence="2" id="KW-1185">Reference proteome</keyword>
<name>R1ASM9_9FIRM</name>
<organism evidence="1 2">
    <name type="scientific">Caldisalinibacter kiritimatiensis</name>
    <dbReference type="NCBI Taxonomy" id="1304284"/>
    <lineage>
        <taxon>Bacteria</taxon>
        <taxon>Bacillati</taxon>
        <taxon>Bacillota</taxon>
        <taxon>Tissierellia</taxon>
        <taxon>Tissierellales</taxon>
        <taxon>Thermohalobacteraceae</taxon>
        <taxon>Caldisalinibacter</taxon>
    </lineage>
</organism>
<gene>
    <name evidence="1" type="ORF">L21TH_1819</name>
</gene>
<dbReference type="Proteomes" id="UP000013378">
    <property type="component" value="Unassembled WGS sequence"/>
</dbReference>